<organism evidence="3">
    <name type="scientific">Fagus sylvatica</name>
    <name type="common">Beechnut</name>
    <dbReference type="NCBI Taxonomy" id="28930"/>
    <lineage>
        <taxon>Eukaryota</taxon>
        <taxon>Viridiplantae</taxon>
        <taxon>Streptophyta</taxon>
        <taxon>Embryophyta</taxon>
        <taxon>Tracheophyta</taxon>
        <taxon>Spermatophyta</taxon>
        <taxon>Magnoliopsida</taxon>
        <taxon>eudicotyledons</taxon>
        <taxon>Gunneridae</taxon>
        <taxon>Pentapetalae</taxon>
        <taxon>rosids</taxon>
        <taxon>fabids</taxon>
        <taxon>Fagales</taxon>
        <taxon>Fagaceae</taxon>
        <taxon>Fagus</taxon>
    </lineage>
</organism>
<dbReference type="PANTHER" id="PTHR21596">
    <property type="entry name" value="RIBONUCLEASE P SUBUNIT P38"/>
    <property type="match status" value="1"/>
</dbReference>
<protein>
    <recommendedName>
        <fullName evidence="2">Factor of DNA methylation 1-5/IDN2 domain-containing protein</fullName>
    </recommendedName>
</protein>
<keyword evidence="1" id="KW-0175">Coiled coil</keyword>
<proteinExistence type="predicted"/>
<dbReference type="InterPro" id="IPR005379">
    <property type="entry name" value="FDM1-5/IDN2_XH"/>
</dbReference>
<gene>
    <name evidence="3" type="ORF">FSB_LOCUS9156</name>
</gene>
<feature type="coiled-coil region" evidence="1">
    <location>
        <begin position="4"/>
        <end position="73"/>
    </location>
</feature>
<feature type="domain" description="Factor of DNA methylation 1-5/IDN2" evidence="2">
    <location>
        <begin position="53"/>
        <end position="95"/>
    </location>
</feature>
<name>A0A2N9F3A5_FAGSY</name>
<evidence type="ECO:0000313" key="3">
    <source>
        <dbReference type="EMBL" id="SPC81274.1"/>
    </source>
</evidence>
<dbReference type="AlphaFoldDB" id="A0A2N9F3A5"/>
<evidence type="ECO:0000259" key="2">
    <source>
        <dbReference type="Pfam" id="PF03469"/>
    </source>
</evidence>
<dbReference type="GO" id="GO:0080188">
    <property type="term" value="P:gene silencing by siRNA-directed DNA methylation"/>
    <property type="evidence" value="ECO:0007669"/>
    <property type="project" value="InterPro"/>
</dbReference>
<dbReference type="EMBL" id="OIVN01000504">
    <property type="protein sequence ID" value="SPC81274.1"/>
    <property type="molecule type" value="Genomic_DNA"/>
</dbReference>
<dbReference type="InterPro" id="IPR045177">
    <property type="entry name" value="FDM1-5/IDN2"/>
</dbReference>
<dbReference type="Pfam" id="PF03469">
    <property type="entry name" value="XH"/>
    <property type="match status" value="1"/>
</dbReference>
<sequence length="100" mass="11700">MLKLERELASKQKLQLEIEQLRGQLKVMECMGGENDKAVKKKMEEMEEELKEKVDCKEIIDEEDEELNKLRKEWGEEVYMAVVTALKELNDMGAIQKKAL</sequence>
<reference evidence="3" key="1">
    <citation type="submission" date="2018-02" db="EMBL/GenBank/DDBJ databases">
        <authorList>
            <person name="Cohen D.B."/>
            <person name="Kent A.D."/>
        </authorList>
    </citation>
    <scope>NUCLEOTIDE SEQUENCE</scope>
</reference>
<evidence type="ECO:0000256" key="1">
    <source>
        <dbReference type="SAM" id="Coils"/>
    </source>
</evidence>
<accession>A0A2N9F3A5</accession>
<dbReference type="PANTHER" id="PTHR21596:SF3">
    <property type="entry name" value="FACTOR OF DNA METHYLATION 1-RELATED"/>
    <property type="match status" value="1"/>
</dbReference>